<organism evidence="5 6">
    <name type="scientific">Bacteroides faecichinchillae</name>
    <dbReference type="NCBI Taxonomy" id="871325"/>
    <lineage>
        <taxon>Bacteria</taxon>
        <taxon>Pseudomonadati</taxon>
        <taxon>Bacteroidota</taxon>
        <taxon>Bacteroidia</taxon>
        <taxon>Bacteroidales</taxon>
        <taxon>Bacteroidaceae</taxon>
        <taxon>Bacteroides</taxon>
    </lineage>
</organism>
<keyword evidence="6" id="KW-1185">Reference proteome</keyword>
<dbReference type="AlphaFoldDB" id="A0A1M4ZB83"/>
<dbReference type="GO" id="GO:0005524">
    <property type="term" value="F:ATP binding"/>
    <property type="evidence" value="ECO:0007669"/>
    <property type="project" value="InterPro"/>
</dbReference>
<dbReference type="InterPro" id="IPR036640">
    <property type="entry name" value="ABC1_TM_sf"/>
</dbReference>
<name>A0A1M4ZB83_9BACE</name>
<evidence type="ECO:0000313" key="5">
    <source>
        <dbReference type="EMBL" id="SHF15067.1"/>
    </source>
</evidence>
<dbReference type="STRING" id="871325.SAMN05444349_11241"/>
<keyword evidence="4" id="KW-0472">Membrane</keyword>
<dbReference type="Proteomes" id="UP000184436">
    <property type="component" value="Unassembled WGS sequence"/>
</dbReference>
<accession>A0A1M4ZB83</accession>
<sequence>MLVFHQRGRDLVSFLAAQPVVCGEMTLGMMMSMTYIIRQLNGPIGAFIGFAQPFQDDFSILERLNEIHEKEDKEQNIVLKQATLPEQQGYTYRKTIF</sequence>
<keyword evidence="2" id="KW-0812">Transmembrane</keyword>
<evidence type="ECO:0000256" key="1">
    <source>
        <dbReference type="ARBA" id="ARBA00004651"/>
    </source>
</evidence>
<dbReference type="SUPFAM" id="SSF90123">
    <property type="entry name" value="ABC transporter transmembrane region"/>
    <property type="match status" value="1"/>
</dbReference>
<gene>
    <name evidence="5" type="ORF">SAMN05444349_11241</name>
</gene>
<evidence type="ECO:0000313" key="6">
    <source>
        <dbReference type="Proteomes" id="UP000184436"/>
    </source>
</evidence>
<evidence type="ECO:0000256" key="3">
    <source>
        <dbReference type="ARBA" id="ARBA00022989"/>
    </source>
</evidence>
<evidence type="ECO:0000256" key="2">
    <source>
        <dbReference type="ARBA" id="ARBA00022692"/>
    </source>
</evidence>
<comment type="subcellular location">
    <subcellularLocation>
        <location evidence="1">Cell membrane</location>
        <topology evidence="1">Multi-pass membrane protein</topology>
    </subcellularLocation>
</comment>
<dbReference type="GO" id="GO:0005886">
    <property type="term" value="C:plasma membrane"/>
    <property type="evidence" value="ECO:0007669"/>
    <property type="project" value="UniProtKB-SubCell"/>
</dbReference>
<reference evidence="5 6" key="1">
    <citation type="submission" date="2016-11" db="EMBL/GenBank/DDBJ databases">
        <authorList>
            <person name="Jaros S."/>
            <person name="Januszkiewicz K."/>
            <person name="Wedrychowicz H."/>
        </authorList>
    </citation>
    <scope>NUCLEOTIDE SEQUENCE [LARGE SCALE GENOMIC DNA]</scope>
    <source>
        <strain evidence="5 6">DSM 26883</strain>
    </source>
</reference>
<protein>
    <submittedName>
        <fullName evidence="5">Uncharacterized protein</fullName>
    </submittedName>
</protein>
<evidence type="ECO:0000256" key="4">
    <source>
        <dbReference type="ARBA" id="ARBA00023136"/>
    </source>
</evidence>
<keyword evidence="3" id="KW-1133">Transmembrane helix</keyword>
<dbReference type="EMBL" id="FQVD01000012">
    <property type="protein sequence ID" value="SHF15067.1"/>
    <property type="molecule type" value="Genomic_DNA"/>
</dbReference>
<proteinExistence type="predicted"/>